<dbReference type="EMBL" id="BART01021003">
    <property type="protein sequence ID" value="GAG94917.1"/>
    <property type="molecule type" value="Genomic_DNA"/>
</dbReference>
<keyword evidence="1" id="KW-0678">Repressor</keyword>
<evidence type="ECO:0000313" key="6">
    <source>
        <dbReference type="EMBL" id="GAG94917.1"/>
    </source>
</evidence>
<comment type="caution">
    <text evidence="6">The sequence shown here is derived from an EMBL/GenBank/DDBJ whole genome shotgun (WGS) entry which is preliminary data.</text>
</comment>
<accession>X1CPP1</accession>
<dbReference type="Gene3D" id="3.40.50.2300">
    <property type="match status" value="2"/>
</dbReference>
<evidence type="ECO:0000256" key="2">
    <source>
        <dbReference type="ARBA" id="ARBA00023015"/>
    </source>
</evidence>
<dbReference type="PANTHER" id="PTHR30146">
    <property type="entry name" value="LACI-RELATED TRANSCRIPTIONAL REPRESSOR"/>
    <property type="match status" value="1"/>
</dbReference>
<feature type="domain" description="HTH lacI-type" evidence="5">
    <location>
        <begin position="1"/>
        <end position="40"/>
    </location>
</feature>
<dbReference type="InterPro" id="IPR028082">
    <property type="entry name" value="Peripla_BP_I"/>
</dbReference>
<dbReference type="SMART" id="SM00354">
    <property type="entry name" value="HTH_LACI"/>
    <property type="match status" value="1"/>
</dbReference>
<dbReference type="AlphaFoldDB" id="X1CPP1"/>
<dbReference type="SUPFAM" id="SSF47413">
    <property type="entry name" value="lambda repressor-like DNA-binding domains"/>
    <property type="match status" value="1"/>
</dbReference>
<proteinExistence type="predicted"/>
<dbReference type="Pfam" id="PF00532">
    <property type="entry name" value="Peripla_BP_1"/>
    <property type="match status" value="1"/>
</dbReference>
<evidence type="ECO:0000256" key="3">
    <source>
        <dbReference type="ARBA" id="ARBA00023125"/>
    </source>
</evidence>
<evidence type="ECO:0000259" key="5">
    <source>
        <dbReference type="PROSITE" id="PS50932"/>
    </source>
</evidence>
<feature type="non-terminal residue" evidence="6">
    <location>
        <position position="206"/>
    </location>
</feature>
<dbReference type="InterPro" id="IPR001761">
    <property type="entry name" value="Peripla_BP/Lac1_sug-bd_dom"/>
</dbReference>
<keyword evidence="2" id="KW-0805">Transcription regulation</keyword>
<dbReference type="CDD" id="cd01392">
    <property type="entry name" value="HTH_LacI"/>
    <property type="match status" value="1"/>
</dbReference>
<organism evidence="6">
    <name type="scientific">marine sediment metagenome</name>
    <dbReference type="NCBI Taxonomy" id="412755"/>
    <lineage>
        <taxon>unclassified sequences</taxon>
        <taxon>metagenomes</taxon>
        <taxon>ecological metagenomes</taxon>
    </lineage>
</organism>
<keyword evidence="3" id="KW-0238">DNA-binding</keyword>
<reference evidence="6" key="1">
    <citation type="journal article" date="2014" name="Front. Microbiol.">
        <title>High frequency of phylogenetically diverse reductive dehalogenase-homologous genes in deep subseafloor sedimentary metagenomes.</title>
        <authorList>
            <person name="Kawai M."/>
            <person name="Futagami T."/>
            <person name="Toyoda A."/>
            <person name="Takaki Y."/>
            <person name="Nishi S."/>
            <person name="Hori S."/>
            <person name="Arai W."/>
            <person name="Tsubouchi T."/>
            <person name="Morono Y."/>
            <person name="Uchiyama I."/>
            <person name="Ito T."/>
            <person name="Fujiyama A."/>
            <person name="Inagaki F."/>
            <person name="Takami H."/>
        </authorList>
    </citation>
    <scope>NUCLEOTIDE SEQUENCE</scope>
    <source>
        <strain evidence="6">Expedition CK06-06</strain>
    </source>
</reference>
<dbReference type="GO" id="GO:0000976">
    <property type="term" value="F:transcription cis-regulatory region binding"/>
    <property type="evidence" value="ECO:0007669"/>
    <property type="project" value="TreeGrafter"/>
</dbReference>
<dbReference type="CDD" id="cd06267">
    <property type="entry name" value="PBP1_LacI_sugar_binding-like"/>
    <property type="match status" value="1"/>
</dbReference>
<dbReference type="PANTHER" id="PTHR30146:SF148">
    <property type="entry name" value="HTH-TYPE TRANSCRIPTIONAL REPRESSOR PURR-RELATED"/>
    <property type="match status" value="1"/>
</dbReference>
<dbReference type="GO" id="GO:0003700">
    <property type="term" value="F:DNA-binding transcription factor activity"/>
    <property type="evidence" value="ECO:0007669"/>
    <property type="project" value="TreeGrafter"/>
</dbReference>
<protein>
    <recommendedName>
        <fullName evidence="5">HTH lacI-type domain-containing protein</fullName>
    </recommendedName>
</protein>
<evidence type="ECO:0000256" key="1">
    <source>
        <dbReference type="ARBA" id="ARBA00022491"/>
    </source>
</evidence>
<keyword evidence="4" id="KW-0804">Transcription</keyword>
<dbReference type="InterPro" id="IPR010982">
    <property type="entry name" value="Lambda_DNA-bd_dom_sf"/>
</dbReference>
<dbReference type="Gene3D" id="1.10.260.40">
    <property type="entry name" value="lambda repressor-like DNA-binding domains"/>
    <property type="match status" value="1"/>
</dbReference>
<dbReference type="SUPFAM" id="SSF53822">
    <property type="entry name" value="Periplasmic binding protein-like I"/>
    <property type="match status" value="1"/>
</dbReference>
<name>X1CPP1_9ZZZZ</name>
<gene>
    <name evidence="6" type="ORF">S01H4_38871</name>
</gene>
<dbReference type="InterPro" id="IPR000843">
    <property type="entry name" value="HTH_LacI"/>
</dbReference>
<evidence type="ECO:0000256" key="4">
    <source>
        <dbReference type="ARBA" id="ARBA00023163"/>
    </source>
</evidence>
<dbReference type="PROSITE" id="PS50932">
    <property type="entry name" value="HTH_LACI_2"/>
    <property type="match status" value="1"/>
</dbReference>
<sequence length="206" mass="23082">MASRALGSYGYVSRESQKKVLGAAEKIGYQSDYIAKGLKTQQTYTIGLIISDITNSWFTPVVRAIEDVAEQNGYNLILCNSDENPRKEIKYLEVLYGKRIDGLIIAVTGRNPPYLKRLVRSGLPVVLLDRKIKGLPATEVSIDNEYGAYEAVNHLIKLGHQRIGIINGLSRTTVGEDRFRGYKKALEDNDLPLDPSLIKYGDFRME</sequence>